<dbReference type="InterPro" id="IPR036188">
    <property type="entry name" value="FAD/NAD-bd_sf"/>
</dbReference>
<dbReference type="Gene3D" id="3.50.50.60">
    <property type="entry name" value="FAD/NAD(P)-binding domain"/>
    <property type="match status" value="2"/>
</dbReference>
<organism evidence="6 7">
    <name type="scientific">Kineococcus endophyticus</name>
    <dbReference type="NCBI Taxonomy" id="1181883"/>
    <lineage>
        <taxon>Bacteria</taxon>
        <taxon>Bacillati</taxon>
        <taxon>Actinomycetota</taxon>
        <taxon>Actinomycetes</taxon>
        <taxon>Kineosporiales</taxon>
        <taxon>Kineosporiaceae</taxon>
        <taxon>Kineococcus</taxon>
    </lineage>
</organism>
<keyword evidence="1" id="KW-0285">Flavoprotein</keyword>
<reference evidence="6 7" key="1">
    <citation type="submission" date="2024-07" db="EMBL/GenBank/DDBJ databases">
        <authorList>
            <person name="Thanompreechachai J."/>
            <person name="Duangmal K."/>
        </authorList>
    </citation>
    <scope>NUCLEOTIDE SEQUENCE [LARGE SCALE GENOMIC DNA]</scope>
    <source>
        <strain evidence="6 7">KCTC 19886</strain>
    </source>
</reference>
<evidence type="ECO:0000256" key="3">
    <source>
        <dbReference type="ARBA" id="ARBA00048132"/>
    </source>
</evidence>
<evidence type="ECO:0000256" key="4">
    <source>
        <dbReference type="PROSITE-ProRule" id="PRU00169"/>
    </source>
</evidence>
<dbReference type="InterPro" id="IPR023753">
    <property type="entry name" value="FAD/NAD-binding_dom"/>
</dbReference>
<accession>A0ABV3P3X2</accession>
<comment type="caution">
    <text evidence="6">The sequence shown here is derived from an EMBL/GenBank/DDBJ whole genome shotgun (WGS) entry which is preliminary data.</text>
</comment>
<dbReference type="Pfam" id="PF07992">
    <property type="entry name" value="Pyr_redox_2"/>
    <property type="match status" value="1"/>
</dbReference>
<dbReference type="PANTHER" id="PTHR48105">
    <property type="entry name" value="THIOREDOXIN REDUCTASE 1-RELATED-RELATED"/>
    <property type="match status" value="1"/>
</dbReference>
<feature type="modified residue" description="4-aspartylphosphate" evidence="4">
    <location>
        <position position="75"/>
    </location>
</feature>
<dbReference type="InterPro" id="IPR001789">
    <property type="entry name" value="Sig_transdc_resp-reg_receiver"/>
</dbReference>
<keyword evidence="2" id="KW-0560">Oxidoreductase</keyword>
<dbReference type="Gene3D" id="3.40.50.2300">
    <property type="match status" value="1"/>
</dbReference>
<evidence type="ECO:0000313" key="7">
    <source>
        <dbReference type="Proteomes" id="UP001555826"/>
    </source>
</evidence>
<keyword evidence="4" id="KW-0597">Phosphoprotein</keyword>
<dbReference type="SUPFAM" id="SSF52172">
    <property type="entry name" value="CheY-like"/>
    <property type="match status" value="1"/>
</dbReference>
<dbReference type="SMART" id="SM00448">
    <property type="entry name" value="REC"/>
    <property type="match status" value="1"/>
</dbReference>
<evidence type="ECO:0000259" key="5">
    <source>
        <dbReference type="PROSITE" id="PS50110"/>
    </source>
</evidence>
<dbReference type="Pfam" id="PF00072">
    <property type="entry name" value="Response_reg"/>
    <property type="match status" value="1"/>
</dbReference>
<keyword evidence="7" id="KW-1185">Reference proteome</keyword>
<dbReference type="InterPro" id="IPR050097">
    <property type="entry name" value="Ferredoxin-NADP_redctase_2"/>
</dbReference>
<evidence type="ECO:0000256" key="1">
    <source>
        <dbReference type="ARBA" id="ARBA00022630"/>
    </source>
</evidence>
<gene>
    <name evidence="6" type="ORF">AB1207_04335</name>
</gene>
<dbReference type="EMBL" id="JBFNQN010000003">
    <property type="protein sequence ID" value="MEW9263967.1"/>
    <property type="molecule type" value="Genomic_DNA"/>
</dbReference>
<name>A0ABV3P3X2_9ACTN</name>
<dbReference type="RefSeq" id="WP_367636571.1">
    <property type="nucleotide sequence ID" value="NZ_JBFNQN010000003.1"/>
</dbReference>
<feature type="domain" description="Response regulatory" evidence="5">
    <location>
        <begin position="18"/>
        <end position="141"/>
    </location>
</feature>
<sequence>MAPDDAPDGPAGGSVRPVLLTVDDDPAVSRAVARDLRRRYGRDYRVLRADSGADALGALREVKLRGEPVAAVLADYRMPQMDGVELLEAAMDLFPSARRVLLTAYADTTAAIRAINDVDLDHYLLKPWNPPEEKLYPVLDGLLERWNAEPVRPPDEVVVIGDRWSARSFAVRDFLARNEVPYRWLLAGQPEAERLLTASGQPSDGARTLPVVLAPVADGCPEVLLDPDDTTLADHVGLTTRPQREFYDLAIVGGGPAGLGAAVYGASEGLRTVLVEEHATGGQAGQSSRIENYLGFPDGLSGAQLADRARRQVAKFGAETLTARTVTGLERSGGSRVVRFSDGTSVAAHTVLLATGVAYRTLEGPGLAEFTGRGVYYGAALSEVTACADEDVFVVGAANSAGQSAVNLARAARSVTMLVRGPSIEASMSAYLVEQIRALPNVRVLTCTEVTAAAGDERLSSITLRDRQSGRERTVDAQHVFVFIGAAPRTGWLDGAVQRDDHGFVLAGPDLVVDGQRPPGWNPARDPYHLETSMPGVFVAGDVRADSVKRVASAVGEGAMAVMLVHRYLAQQ</sequence>
<dbReference type="PROSITE" id="PS50110">
    <property type="entry name" value="RESPONSE_REGULATORY"/>
    <property type="match status" value="1"/>
</dbReference>
<dbReference type="Proteomes" id="UP001555826">
    <property type="component" value="Unassembled WGS sequence"/>
</dbReference>
<evidence type="ECO:0000313" key="6">
    <source>
        <dbReference type="EMBL" id="MEW9263967.1"/>
    </source>
</evidence>
<dbReference type="SUPFAM" id="SSF51905">
    <property type="entry name" value="FAD/NAD(P)-binding domain"/>
    <property type="match status" value="1"/>
</dbReference>
<comment type="catalytic activity">
    <reaction evidence="3">
        <text>[thioredoxin]-dithiol + NADP(+) = [thioredoxin]-disulfide + NADPH + H(+)</text>
        <dbReference type="Rhea" id="RHEA:20345"/>
        <dbReference type="Rhea" id="RHEA-COMP:10698"/>
        <dbReference type="Rhea" id="RHEA-COMP:10700"/>
        <dbReference type="ChEBI" id="CHEBI:15378"/>
        <dbReference type="ChEBI" id="CHEBI:29950"/>
        <dbReference type="ChEBI" id="CHEBI:50058"/>
        <dbReference type="ChEBI" id="CHEBI:57783"/>
        <dbReference type="ChEBI" id="CHEBI:58349"/>
        <dbReference type="EC" id="1.8.1.9"/>
    </reaction>
</comment>
<proteinExistence type="predicted"/>
<dbReference type="PRINTS" id="PR00368">
    <property type="entry name" value="FADPNR"/>
</dbReference>
<dbReference type="PRINTS" id="PR00469">
    <property type="entry name" value="PNDRDTASEII"/>
</dbReference>
<protein>
    <submittedName>
        <fullName evidence="6">FAD-dependent oxidoreductase</fullName>
    </submittedName>
</protein>
<evidence type="ECO:0000256" key="2">
    <source>
        <dbReference type="ARBA" id="ARBA00023002"/>
    </source>
</evidence>
<dbReference type="InterPro" id="IPR011006">
    <property type="entry name" value="CheY-like_superfamily"/>
</dbReference>